<reference evidence="2" key="1">
    <citation type="submission" date="2025-08" db="UniProtKB">
        <authorList>
            <consortium name="RefSeq"/>
        </authorList>
    </citation>
    <scope>IDENTIFICATION</scope>
</reference>
<gene>
    <name evidence="2" type="primary">LOC111819015</name>
</gene>
<dbReference type="PANTHER" id="PTHR17550">
    <property type="entry name" value="E3 UBIQUITIN-PROTEIN LIGASE TTC3"/>
    <property type="match status" value="1"/>
</dbReference>
<accession>A0A2Y9QET9</accession>
<dbReference type="KEGG" id="tmu:111819015"/>
<dbReference type="GO" id="GO:0004842">
    <property type="term" value="F:ubiquitin-protein transferase activity"/>
    <property type="evidence" value="ECO:0007669"/>
    <property type="project" value="TreeGrafter"/>
</dbReference>
<keyword evidence="1" id="KW-1185">Reference proteome</keyword>
<dbReference type="AlphaFoldDB" id="A0A2Y9QET9"/>
<organism evidence="1 2">
    <name type="scientific">Trichechus manatus latirostris</name>
    <name type="common">Florida manatee</name>
    <dbReference type="NCBI Taxonomy" id="127582"/>
    <lineage>
        <taxon>Eukaryota</taxon>
        <taxon>Metazoa</taxon>
        <taxon>Chordata</taxon>
        <taxon>Craniata</taxon>
        <taxon>Vertebrata</taxon>
        <taxon>Euteleostomi</taxon>
        <taxon>Mammalia</taxon>
        <taxon>Eutheria</taxon>
        <taxon>Afrotheria</taxon>
        <taxon>Sirenia</taxon>
        <taxon>Trichechidae</taxon>
        <taxon>Trichechus</taxon>
    </lineage>
</organism>
<sequence length="252" mass="29235">MDDLNLEDLTMADYALLEDCSYVEDLESAPGSVTHNSVRLTEVYSDGVGMHCKDYTRSEKNLEFDICRIWCSKPVSVLKEYCDAIKVFIFWPLLFHHQNGSLLTQLHPCMEANNSRACELSLAKLQHIELMEDIVDLAKKVVNDSFFIGSLLRIGYKIENKILAVEEAVNWVKFVGDITLLSKLQSLENCWPMLSIFFTECKYKCFKLLLDSVFKDIIWERECVNNVISIYFTIKKKFSFFYVCLNKRTLIL</sequence>
<dbReference type="Proteomes" id="UP000248480">
    <property type="component" value="Unplaced"/>
</dbReference>
<dbReference type="STRING" id="127582.A0A2Y9QET9"/>
<dbReference type="RefSeq" id="XP_023580187.1">
    <property type="nucleotide sequence ID" value="XM_023724419.1"/>
</dbReference>
<protein>
    <submittedName>
        <fullName evidence="2">E3 ubiquitin-protein ligase TTC3-like isoform X1</fullName>
    </submittedName>
</protein>
<evidence type="ECO:0000313" key="1">
    <source>
        <dbReference type="Proteomes" id="UP000248480"/>
    </source>
</evidence>
<dbReference type="InParanoid" id="A0A2Y9QET9"/>
<dbReference type="GeneID" id="111819015"/>
<dbReference type="PANTHER" id="PTHR17550:SF4">
    <property type="entry name" value="E3 UBIQUITIN-PROTEIN LIGASE TTC3"/>
    <property type="match status" value="1"/>
</dbReference>
<name>A0A2Y9QET9_TRIMA</name>
<proteinExistence type="predicted"/>
<dbReference type="GO" id="GO:0006511">
    <property type="term" value="P:ubiquitin-dependent protein catabolic process"/>
    <property type="evidence" value="ECO:0007669"/>
    <property type="project" value="TreeGrafter"/>
</dbReference>
<evidence type="ECO:0000313" key="2">
    <source>
        <dbReference type="RefSeq" id="XP_023580187.1"/>
    </source>
</evidence>